<dbReference type="Pfam" id="PF00089">
    <property type="entry name" value="Trypsin"/>
    <property type="match status" value="1"/>
</dbReference>
<dbReference type="AlphaFoldDB" id="A0A6L3W085"/>
<dbReference type="InterPro" id="IPR001254">
    <property type="entry name" value="Trypsin_dom"/>
</dbReference>
<dbReference type="SUPFAM" id="SSF50494">
    <property type="entry name" value="Trypsin-like serine proteases"/>
    <property type="match status" value="1"/>
</dbReference>
<reference evidence="5 6" key="1">
    <citation type="submission" date="2019-09" db="EMBL/GenBank/DDBJ databases">
        <title>Actinomadura physcomitrii sp. nov., a novel actinomycete isolated from moss [Physcomitrium sphaericum (Ludw) Fuernr].</title>
        <authorList>
            <person name="Liu C."/>
            <person name="Zhuang X."/>
        </authorList>
    </citation>
    <scope>NUCLEOTIDE SEQUENCE [LARGE SCALE GENOMIC DNA]</scope>
    <source>
        <strain evidence="5 6">CYP1-1B</strain>
    </source>
</reference>
<dbReference type="EMBL" id="WBMR01000058">
    <property type="protein sequence ID" value="KAB2379343.1"/>
    <property type="molecule type" value="Genomic_DNA"/>
</dbReference>
<name>A0A6L3W085_9ACTN</name>
<keyword evidence="5" id="KW-0645">Protease</keyword>
<dbReference type="CDD" id="cd00190">
    <property type="entry name" value="Tryp_SPc"/>
    <property type="match status" value="1"/>
</dbReference>
<feature type="region of interest" description="Disordered" evidence="3">
    <location>
        <begin position="1"/>
        <end position="24"/>
    </location>
</feature>
<dbReference type="PRINTS" id="PR00722">
    <property type="entry name" value="CHYMOTRYPSIN"/>
</dbReference>
<evidence type="ECO:0000256" key="1">
    <source>
        <dbReference type="ARBA" id="ARBA00007664"/>
    </source>
</evidence>
<dbReference type="GO" id="GO:0006508">
    <property type="term" value="P:proteolysis"/>
    <property type="evidence" value="ECO:0007669"/>
    <property type="project" value="UniProtKB-KW"/>
</dbReference>
<evidence type="ECO:0000313" key="5">
    <source>
        <dbReference type="EMBL" id="KAB2379343.1"/>
    </source>
</evidence>
<protein>
    <submittedName>
        <fullName evidence="5">Serine protease</fullName>
    </submittedName>
</protein>
<accession>A0A6L3W085</accession>
<proteinExistence type="inferred from homology"/>
<feature type="compositionally biased region" description="Low complexity" evidence="3">
    <location>
        <begin position="1"/>
        <end position="15"/>
    </location>
</feature>
<dbReference type="Gene3D" id="2.40.10.10">
    <property type="entry name" value="Trypsin-like serine proteases"/>
    <property type="match status" value="1"/>
</dbReference>
<dbReference type="InterPro" id="IPR043504">
    <property type="entry name" value="Peptidase_S1_PA_chymotrypsin"/>
</dbReference>
<comment type="caution">
    <text evidence="5">The sequence shown here is derived from an EMBL/GenBank/DDBJ whole genome shotgun (WGS) entry which is preliminary data.</text>
</comment>
<keyword evidence="6" id="KW-1185">Reference proteome</keyword>
<dbReference type="InterPro" id="IPR009003">
    <property type="entry name" value="Peptidase_S1_PA"/>
</dbReference>
<evidence type="ECO:0000259" key="4">
    <source>
        <dbReference type="PROSITE" id="PS50240"/>
    </source>
</evidence>
<dbReference type="PANTHER" id="PTHR24276">
    <property type="entry name" value="POLYSERASE-RELATED"/>
    <property type="match status" value="1"/>
</dbReference>
<keyword evidence="2" id="KW-1015">Disulfide bond</keyword>
<organism evidence="5 6">
    <name type="scientific">Actinomadura montaniterrae</name>
    <dbReference type="NCBI Taxonomy" id="1803903"/>
    <lineage>
        <taxon>Bacteria</taxon>
        <taxon>Bacillati</taxon>
        <taxon>Actinomycetota</taxon>
        <taxon>Actinomycetes</taxon>
        <taxon>Streptosporangiales</taxon>
        <taxon>Thermomonosporaceae</taxon>
        <taxon>Actinomadura</taxon>
    </lineage>
</organism>
<dbReference type="OrthoDB" id="3657335at2"/>
<dbReference type="SMART" id="SM00020">
    <property type="entry name" value="Tryp_SPc"/>
    <property type="match status" value="1"/>
</dbReference>
<gene>
    <name evidence="5" type="ORF">F9B16_20745</name>
</gene>
<evidence type="ECO:0000256" key="3">
    <source>
        <dbReference type="SAM" id="MobiDB-lite"/>
    </source>
</evidence>
<feature type="domain" description="Peptidase S1" evidence="4">
    <location>
        <begin position="54"/>
        <end position="275"/>
    </location>
</feature>
<evidence type="ECO:0000313" key="6">
    <source>
        <dbReference type="Proteomes" id="UP000483004"/>
    </source>
</evidence>
<keyword evidence="5" id="KW-0378">Hydrolase</keyword>
<dbReference type="GO" id="GO:0004252">
    <property type="term" value="F:serine-type endopeptidase activity"/>
    <property type="evidence" value="ECO:0007669"/>
    <property type="project" value="InterPro"/>
</dbReference>
<dbReference type="InterPro" id="IPR001314">
    <property type="entry name" value="Peptidase_S1A"/>
</dbReference>
<comment type="similarity">
    <text evidence="1">Belongs to the peptidase S1 family.</text>
</comment>
<dbReference type="PROSITE" id="PS00134">
    <property type="entry name" value="TRYPSIN_HIS"/>
    <property type="match status" value="1"/>
</dbReference>
<dbReference type="InterPro" id="IPR018114">
    <property type="entry name" value="TRYPSIN_HIS"/>
</dbReference>
<evidence type="ECO:0000256" key="2">
    <source>
        <dbReference type="ARBA" id="ARBA00023157"/>
    </source>
</evidence>
<dbReference type="InterPro" id="IPR050430">
    <property type="entry name" value="Peptidase_S1"/>
</dbReference>
<dbReference type="RefSeq" id="WP_151541764.1">
    <property type="nucleotide sequence ID" value="NZ_WBMR01000058.1"/>
</dbReference>
<dbReference type="PANTHER" id="PTHR24276:SF98">
    <property type="entry name" value="FI18310P1-RELATED"/>
    <property type="match status" value="1"/>
</dbReference>
<dbReference type="Proteomes" id="UP000483004">
    <property type="component" value="Unassembled WGS sequence"/>
</dbReference>
<sequence length="275" mass="27764">MAPFSRSLRGAAPRSGRARARRATPGRALGTAALAAAVLGAALVPLAASPASAVVGGAPASAASYPWLAAVGSPVFFVRPAGQFCGGVLIEPDQLLTAGHCVSVLRGVPGLLQVTFGRDDLSGGGGESVSVKSVKLHPEYSETSFKGETVSHHDLAVLTLARRVDRPTVPLGSPGSAATGVVAGWGTTSESDWFNTRLRAAQVPLPGDAACEKAYGGSYDASDMACAGSPKADTCQFDSGGPLLAGGRVVALTSWAYGCAKPGYPGVYTRVTDLP</sequence>
<dbReference type="PROSITE" id="PS50240">
    <property type="entry name" value="TRYPSIN_DOM"/>
    <property type="match status" value="1"/>
</dbReference>